<dbReference type="AlphaFoldDB" id="A0A9D4HLN9"/>
<gene>
    <name evidence="2" type="ORF">DPMN_065039</name>
</gene>
<dbReference type="EMBL" id="JAIWYP010000013">
    <property type="protein sequence ID" value="KAH3722088.1"/>
    <property type="molecule type" value="Genomic_DNA"/>
</dbReference>
<reference evidence="2" key="2">
    <citation type="submission" date="2020-11" db="EMBL/GenBank/DDBJ databases">
        <authorList>
            <person name="McCartney M.A."/>
            <person name="Auch B."/>
            <person name="Kono T."/>
            <person name="Mallez S."/>
            <person name="Becker A."/>
            <person name="Gohl D.M."/>
            <person name="Silverstein K.A.T."/>
            <person name="Koren S."/>
            <person name="Bechman K.B."/>
            <person name="Herman A."/>
            <person name="Abrahante J.E."/>
            <person name="Garbe J."/>
        </authorList>
    </citation>
    <scope>NUCLEOTIDE SEQUENCE</scope>
    <source>
        <strain evidence="2">Duluth1</strain>
        <tissue evidence="2">Whole animal</tissue>
    </source>
</reference>
<protein>
    <submittedName>
        <fullName evidence="2">Uncharacterized protein</fullName>
    </submittedName>
</protein>
<reference evidence="2" key="1">
    <citation type="journal article" date="2019" name="bioRxiv">
        <title>The Genome of the Zebra Mussel, Dreissena polymorpha: A Resource for Invasive Species Research.</title>
        <authorList>
            <person name="McCartney M.A."/>
            <person name="Auch B."/>
            <person name="Kono T."/>
            <person name="Mallez S."/>
            <person name="Zhang Y."/>
            <person name="Obille A."/>
            <person name="Becker A."/>
            <person name="Abrahante J.E."/>
            <person name="Garbe J."/>
            <person name="Badalamenti J.P."/>
            <person name="Herman A."/>
            <person name="Mangelson H."/>
            <person name="Liachko I."/>
            <person name="Sullivan S."/>
            <person name="Sone E.D."/>
            <person name="Koren S."/>
            <person name="Silverstein K.A.T."/>
            <person name="Beckman K.B."/>
            <person name="Gohl D.M."/>
        </authorList>
    </citation>
    <scope>NUCLEOTIDE SEQUENCE</scope>
    <source>
        <strain evidence="2">Duluth1</strain>
        <tissue evidence="2">Whole animal</tissue>
    </source>
</reference>
<keyword evidence="3" id="KW-1185">Reference proteome</keyword>
<sequence>MLKDKPIELHGVTSVCLFTGTLVSEMLIFIPKMFDVYWNPMTTPNPALNNLESSTSAN</sequence>
<comment type="caution">
    <text evidence="2">The sequence shown here is derived from an EMBL/GenBank/DDBJ whole genome shotgun (WGS) entry which is preliminary data.</text>
</comment>
<evidence type="ECO:0000313" key="2">
    <source>
        <dbReference type="EMBL" id="KAH3722088.1"/>
    </source>
</evidence>
<organism evidence="2 3">
    <name type="scientific">Dreissena polymorpha</name>
    <name type="common">Zebra mussel</name>
    <name type="synonym">Mytilus polymorpha</name>
    <dbReference type="NCBI Taxonomy" id="45954"/>
    <lineage>
        <taxon>Eukaryota</taxon>
        <taxon>Metazoa</taxon>
        <taxon>Spiralia</taxon>
        <taxon>Lophotrochozoa</taxon>
        <taxon>Mollusca</taxon>
        <taxon>Bivalvia</taxon>
        <taxon>Autobranchia</taxon>
        <taxon>Heteroconchia</taxon>
        <taxon>Euheterodonta</taxon>
        <taxon>Imparidentia</taxon>
        <taxon>Neoheterodontei</taxon>
        <taxon>Myida</taxon>
        <taxon>Dreissenoidea</taxon>
        <taxon>Dreissenidae</taxon>
        <taxon>Dreissena</taxon>
    </lineage>
</organism>
<feature type="transmembrane region" description="Helical" evidence="1">
    <location>
        <begin position="12"/>
        <end position="30"/>
    </location>
</feature>
<evidence type="ECO:0000256" key="1">
    <source>
        <dbReference type="SAM" id="Phobius"/>
    </source>
</evidence>
<dbReference type="Proteomes" id="UP000828390">
    <property type="component" value="Unassembled WGS sequence"/>
</dbReference>
<name>A0A9D4HLN9_DREPO</name>
<proteinExistence type="predicted"/>
<keyword evidence="1" id="KW-0472">Membrane</keyword>
<accession>A0A9D4HLN9</accession>
<evidence type="ECO:0000313" key="3">
    <source>
        <dbReference type="Proteomes" id="UP000828390"/>
    </source>
</evidence>
<keyword evidence="1" id="KW-0812">Transmembrane</keyword>
<keyword evidence="1" id="KW-1133">Transmembrane helix</keyword>